<organism evidence="3 4">
    <name type="scientific">Brevibacterium samyangense</name>
    <dbReference type="NCBI Taxonomy" id="366888"/>
    <lineage>
        <taxon>Bacteria</taxon>
        <taxon>Bacillati</taxon>
        <taxon>Actinomycetota</taxon>
        <taxon>Actinomycetes</taxon>
        <taxon>Micrococcales</taxon>
        <taxon>Brevibacteriaceae</taxon>
        <taxon>Brevibacterium</taxon>
    </lineage>
</organism>
<feature type="region of interest" description="Disordered" evidence="1">
    <location>
        <begin position="31"/>
        <end position="57"/>
    </location>
</feature>
<gene>
    <name evidence="3" type="ORF">GCM10009755_05740</name>
</gene>
<dbReference type="InterPro" id="IPR011040">
    <property type="entry name" value="Sialidase"/>
</dbReference>
<evidence type="ECO:0000313" key="3">
    <source>
        <dbReference type="EMBL" id="GAA2000690.1"/>
    </source>
</evidence>
<dbReference type="CDD" id="cd15482">
    <property type="entry name" value="Sialidase_non-viral"/>
    <property type="match status" value="1"/>
</dbReference>
<dbReference type="Gene3D" id="2.120.10.10">
    <property type="match status" value="1"/>
</dbReference>
<comment type="caution">
    <text evidence="3">The sequence shown here is derived from an EMBL/GenBank/DDBJ whole genome shotgun (WGS) entry which is preliminary data.</text>
</comment>
<feature type="compositionally biased region" description="Basic and acidic residues" evidence="1">
    <location>
        <begin position="31"/>
        <end position="45"/>
    </location>
</feature>
<sequence>MILHSISRRLFLGLGLGTVAALSGCGPDERSVRIGDDDGTARDAGTEETWVSGTPRATPPRSVYESWPVLCRADDGAAVLAYSCGDLHGRSASRLVVFTRSTDGGVSWTEETVLEEPGYDLSIYSLSTLSDGNLFAIVRRVRAADNSDWTHLVYVSSDAGRTWNRRGAPIRVPNTPVLLEPVCETVSGTLLTCWHAEPGEGGGSLAWGLLRSEDRGETWSQEEFGTAPSIDDLPVEGRLLRLPDDRLLMMWREQTEGRAVRMALGDAEGRGWDPLVRTNITDAWATPLAPVVDGDRIHLYWFDRGSMTFRVRRAPLSVDDDLTSWPESEVYGEVRAPSPWDSGYVDACLLEAGVHLTAFYAGDRSGTRVYTHTWTAMRPGAATDGGTGGDFVLPSES</sequence>
<evidence type="ECO:0000259" key="2">
    <source>
        <dbReference type="Pfam" id="PF13088"/>
    </source>
</evidence>
<dbReference type="SUPFAM" id="SSF50939">
    <property type="entry name" value="Sialidases"/>
    <property type="match status" value="1"/>
</dbReference>
<feature type="domain" description="Sialidase" evidence="2">
    <location>
        <begin position="131"/>
        <end position="285"/>
    </location>
</feature>
<dbReference type="InterPro" id="IPR036278">
    <property type="entry name" value="Sialidase_sf"/>
</dbReference>
<keyword evidence="4" id="KW-1185">Reference proteome</keyword>
<name>A0ABN2T8E8_9MICO</name>
<evidence type="ECO:0000256" key="1">
    <source>
        <dbReference type="SAM" id="MobiDB-lite"/>
    </source>
</evidence>
<protein>
    <recommendedName>
        <fullName evidence="2">Sialidase domain-containing protein</fullName>
    </recommendedName>
</protein>
<evidence type="ECO:0000313" key="4">
    <source>
        <dbReference type="Proteomes" id="UP001500755"/>
    </source>
</evidence>
<dbReference type="EMBL" id="BAAANO010000005">
    <property type="protein sequence ID" value="GAA2000690.1"/>
    <property type="molecule type" value="Genomic_DNA"/>
</dbReference>
<dbReference type="Pfam" id="PF13088">
    <property type="entry name" value="BNR_2"/>
    <property type="match status" value="1"/>
</dbReference>
<accession>A0ABN2T8E8</accession>
<dbReference type="PANTHER" id="PTHR43752">
    <property type="entry name" value="BNR/ASP-BOX REPEAT FAMILY PROTEIN"/>
    <property type="match status" value="1"/>
</dbReference>
<reference evidence="3 4" key="1">
    <citation type="journal article" date="2019" name="Int. J. Syst. Evol. Microbiol.">
        <title>The Global Catalogue of Microorganisms (GCM) 10K type strain sequencing project: providing services to taxonomists for standard genome sequencing and annotation.</title>
        <authorList>
            <consortium name="The Broad Institute Genomics Platform"/>
            <consortium name="The Broad Institute Genome Sequencing Center for Infectious Disease"/>
            <person name="Wu L."/>
            <person name="Ma J."/>
        </authorList>
    </citation>
    <scope>NUCLEOTIDE SEQUENCE [LARGE SCALE GENOMIC DNA]</scope>
    <source>
        <strain evidence="3 4">JCM 14546</strain>
    </source>
</reference>
<dbReference type="RefSeq" id="WP_344306789.1">
    <property type="nucleotide sequence ID" value="NZ_BAAANO010000005.1"/>
</dbReference>
<dbReference type="PANTHER" id="PTHR43752:SF2">
    <property type="entry name" value="BNR_ASP-BOX REPEAT FAMILY PROTEIN"/>
    <property type="match status" value="1"/>
</dbReference>
<dbReference type="Proteomes" id="UP001500755">
    <property type="component" value="Unassembled WGS sequence"/>
</dbReference>
<proteinExistence type="predicted"/>